<dbReference type="InterPro" id="IPR036396">
    <property type="entry name" value="Cyt_P450_sf"/>
</dbReference>
<comment type="cofactor">
    <cofactor evidence="1 8">
        <name>heme</name>
        <dbReference type="ChEBI" id="CHEBI:30413"/>
    </cofactor>
</comment>
<dbReference type="EMBL" id="QHCV01000017">
    <property type="protein sequence ID" value="RAV32583.1"/>
    <property type="molecule type" value="Genomic_DNA"/>
</dbReference>
<evidence type="ECO:0000256" key="4">
    <source>
        <dbReference type="ARBA" id="ARBA00022723"/>
    </source>
</evidence>
<evidence type="ECO:0000256" key="7">
    <source>
        <dbReference type="ARBA" id="ARBA00023033"/>
    </source>
</evidence>
<comment type="caution">
    <text evidence="9">The sequence shown here is derived from an EMBL/GenBank/DDBJ whole genome shotgun (WGS) entry which is preliminary data.</text>
</comment>
<accession>A0A364V7E4</accession>
<dbReference type="SUPFAM" id="SSF48264">
    <property type="entry name" value="Cytochrome P450"/>
    <property type="match status" value="1"/>
</dbReference>
<dbReference type="PRINTS" id="PR00463">
    <property type="entry name" value="EP450I"/>
</dbReference>
<dbReference type="InterPro" id="IPR001128">
    <property type="entry name" value="Cyt_P450"/>
</dbReference>
<evidence type="ECO:0000256" key="2">
    <source>
        <dbReference type="ARBA" id="ARBA00010617"/>
    </source>
</evidence>
<keyword evidence="4 8" id="KW-0479">Metal-binding</keyword>
<protein>
    <submittedName>
        <fullName evidence="9">Cytochrome P450</fullName>
    </submittedName>
</protein>
<organism evidence="9 10">
    <name type="scientific">Corynebacterium heidelbergense</name>
    <dbReference type="NCBI Taxonomy" id="2055947"/>
    <lineage>
        <taxon>Bacteria</taxon>
        <taxon>Bacillati</taxon>
        <taxon>Actinomycetota</taxon>
        <taxon>Actinomycetes</taxon>
        <taxon>Mycobacteriales</taxon>
        <taxon>Corynebacteriaceae</taxon>
        <taxon>Corynebacterium</taxon>
    </lineage>
</organism>
<proteinExistence type="inferred from homology"/>
<evidence type="ECO:0000256" key="5">
    <source>
        <dbReference type="ARBA" id="ARBA00023002"/>
    </source>
</evidence>
<dbReference type="InterPro" id="IPR002401">
    <property type="entry name" value="Cyt_P450_E_grp-I"/>
</dbReference>
<keyword evidence="10" id="KW-1185">Reference proteome</keyword>
<evidence type="ECO:0000313" key="10">
    <source>
        <dbReference type="Proteomes" id="UP000251577"/>
    </source>
</evidence>
<name>A0A364V7E4_9CORY</name>
<dbReference type="GO" id="GO:0016125">
    <property type="term" value="P:sterol metabolic process"/>
    <property type="evidence" value="ECO:0007669"/>
    <property type="project" value="TreeGrafter"/>
</dbReference>
<comment type="similarity">
    <text evidence="2">Belongs to the cytochrome P450 family.</text>
</comment>
<dbReference type="Pfam" id="PF00067">
    <property type="entry name" value="p450"/>
    <property type="match status" value="1"/>
</dbReference>
<keyword evidence="7" id="KW-0503">Monooxygenase</keyword>
<evidence type="ECO:0000313" key="9">
    <source>
        <dbReference type="EMBL" id="RAV32583.1"/>
    </source>
</evidence>
<dbReference type="PANTHER" id="PTHR24286">
    <property type="entry name" value="CYTOCHROME P450 26"/>
    <property type="match status" value="1"/>
</dbReference>
<dbReference type="AlphaFoldDB" id="A0A364V7E4"/>
<dbReference type="Proteomes" id="UP000251577">
    <property type="component" value="Unassembled WGS sequence"/>
</dbReference>
<keyword evidence="5" id="KW-0560">Oxidoreductase</keyword>
<sequence length="437" mass="47441">STPPTHPTPRLSLERAANLLKDGYLFASRTRRRAGERPDSDRPVSFPLLGKPATLLRGPEGVRFFYDQTKVKREGAMPKVVSGPLFGAGAVHGLDGAAHRTRKAQMADMAYEDSRVAVFKGIVAEEVLAMVRAWSVANPAMPTNVYDATSLAFGRAAFRWAGLPISAADMDRRARQMSHLLDAFGQPSTNPSAWWDRFSLDRWATALIEGVRTGSFSVDQNSVVQNMADLRDKHDHVVDAKTAGIELQNLTRPTVAVARFAAFAAAALVEHPEWAQRIHAAVDNAGGQLHDIPEAVAFAQEVRRTYPFVPMLPAIATEDAEVSGCPIHRGQRVLIDILGTNTGPSTWDRAGTFDPERFLGVADAEAIETFIPQGGADVREGHRCPGEKIAVTALSVAVAALSDPRIQISPDAEDTTFTWTTMLTRPSTGVRVEYVAD</sequence>
<evidence type="ECO:0000256" key="8">
    <source>
        <dbReference type="PIRSR" id="PIRSR602401-1"/>
    </source>
</evidence>
<evidence type="ECO:0000256" key="3">
    <source>
        <dbReference type="ARBA" id="ARBA00022617"/>
    </source>
</evidence>
<feature type="non-terminal residue" evidence="9">
    <location>
        <position position="1"/>
    </location>
</feature>
<dbReference type="RefSeq" id="WP_133258548.1">
    <property type="nucleotide sequence ID" value="NZ_QHCV01000017.1"/>
</dbReference>
<dbReference type="GO" id="GO:0020037">
    <property type="term" value="F:heme binding"/>
    <property type="evidence" value="ECO:0007669"/>
    <property type="project" value="InterPro"/>
</dbReference>
<dbReference type="PANTHER" id="PTHR24286:SF24">
    <property type="entry name" value="LANOSTEROL 14-ALPHA DEMETHYLASE"/>
    <property type="match status" value="1"/>
</dbReference>
<dbReference type="GO" id="GO:0004497">
    <property type="term" value="F:monooxygenase activity"/>
    <property type="evidence" value="ECO:0007669"/>
    <property type="project" value="UniProtKB-KW"/>
</dbReference>
<gene>
    <name evidence="9" type="ORF">DLJ54_02765</name>
</gene>
<dbReference type="GO" id="GO:0005506">
    <property type="term" value="F:iron ion binding"/>
    <property type="evidence" value="ECO:0007669"/>
    <property type="project" value="InterPro"/>
</dbReference>
<feature type="binding site" description="axial binding residue" evidence="8">
    <location>
        <position position="384"/>
    </location>
    <ligand>
        <name>heme</name>
        <dbReference type="ChEBI" id="CHEBI:30413"/>
    </ligand>
    <ligandPart>
        <name>Fe</name>
        <dbReference type="ChEBI" id="CHEBI:18248"/>
    </ligandPart>
</feature>
<dbReference type="Gene3D" id="1.10.630.10">
    <property type="entry name" value="Cytochrome P450"/>
    <property type="match status" value="1"/>
</dbReference>
<evidence type="ECO:0000256" key="6">
    <source>
        <dbReference type="ARBA" id="ARBA00023004"/>
    </source>
</evidence>
<keyword evidence="3 8" id="KW-0349">Heme</keyword>
<evidence type="ECO:0000256" key="1">
    <source>
        <dbReference type="ARBA" id="ARBA00001971"/>
    </source>
</evidence>
<reference evidence="9 10" key="1">
    <citation type="journal article" date="2018" name="Syst. Appl. Microbiol.">
        <title>Corynebacterium heidelbergense sp. nov., isolated from the preen glands of Egyptian geese (Alopochen aegyptiacus).</title>
        <authorList>
            <person name="Braun M.S."/>
            <person name="Wang E."/>
            <person name="Zimmermann S."/>
            <person name="Wink M."/>
        </authorList>
    </citation>
    <scope>NUCLEOTIDE SEQUENCE [LARGE SCALE GENOMIC DNA]</scope>
    <source>
        <strain evidence="9 10">647</strain>
    </source>
</reference>
<dbReference type="GO" id="GO:0016705">
    <property type="term" value="F:oxidoreductase activity, acting on paired donors, with incorporation or reduction of molecular oxygen"/>
    <property type="evidence" value="ECO:0007669"/>
    <property type="project" value="InterPro"/>
</dbReference>
<keyword evidence="6 8" id="KW-0408">Iron</keyword>